<dbReference type="Gramene" id="PAN30704">
    <property type="protein sequence ID" value="PAN30704"/>
    <property type="gene ID" value="PAHAL_5G366000"/>
</dbReference>
<dbReference type="Proteomes" id="UP000243499">
    <property type="component" value="Chromosome 5"/>
</dbReference>
<evidence type="ECO:0000313" key="1">
    <source>
        <dbReference type="EMBL" id="PAN30704.1"/>
    </source>
</evidence>
<organism evidence="1">
    <name type="scientific">Panicum hallii</name>
    <dbReference type="NCBI Taxonomy" id="206008"/>
    <lineage>
        <taxon>Eukaryota</taxon>
        <taxon>Viridiplantae</taxon>
        <taxon>Streptophyta</taxon>
        <taxon>Embryophyta</taxon>
        <taxon>Tracheophyta</taxon>
        <taxon>Spermatophyta</taxon>
        <taxon>Magnoliopsida</taxon>
        <taxon>Liliopsida</taxon>
        <taxon>Poales</taxon>
        <taxon>Poaceae</taxon>
        <taxon>PACMAD clade</taxon>
        <taxon>Panicoideae</taxon>
        <taxon>Panicodae</taxon>
        <taxon>Paniceae</taxon>
        <taxon>Panicinae</taxon>
        <taxon>Panicum</taxon>
        <taxon>Panicum sect. Panicum</taxon>
    </lineage>
</organism>
<proteinExistence type="predicted"/>
<reference evidence="1" key="1">
    <citation type="submission" date="2018-04" db="EMBL/GenBank/DDBJ databases">
        <title>WGS assembly of Panicum hallii.</title>
        <authorList>
            <person name="Lovell J."/>
            <person name="Jenkins J."/>
            <person name="Lowry D."/>
            <person name="Mamidi S."/>
            <person name="Sreedasyam A."/>
            <person name="Weng X."/>
            <person name="Barry K."/>
            <person name="Bonette J."/>
            <person name="Campitelli B."/>
            <person name="Daum C."/>
            <person name="Gordon S."/>
            <person name="Gould B."/>
            <person name="Lipzen A."/>
            <person name="Macqueen A."/>
            <person name="Palacio-Mejia J."/>
            <person name="Plott C."/>
            <person name="Shakirov E."/>
            <person name="Shu S."/>
            <person name="Yoshinaga Y."/>
            <person name="Zane M."/>
            <person name="Rokhsar D."/>
            <person name="Grimwood J."/>
            <person name="Schmutz J."/>
            <person name="Juenger T."/>
        </authorList>
    </citation>
    <scope>NUCLEOTIDE SEQUENCE [LARGE SCALE GENOMIC DNA]</scope>
    <source>
        <strain evidence="1">FIL2</strain>
    </source>
</reference>
<dbReference type="EMBL" id="CM008050">
    <property type="protein sequence ID" value="PAN30704.1"/>
    <property type="molecule type" value="Genomic_DNA"/>
</dbReference>
<sequence length="50" mass="5048">MTAATGSGRLNAGGKNGSEVLYGCLMLRLGMGRTTSDGPMALDERATSGN</sequence>
<accession>A0A2S3HVC6</accession>
<protein>
    <submittedName>
        <fullName evidence="1">Uncharacterized protein</fullName>
    </submittedName>
</protein>
<dbReference type="AlphaFoldDB" id="A0A2S3HVC6"/>
<gene>
    <name evidence="1" type="ORF">PAHAL_5G366000</name>
</gene>
<name>A0A2S3HVC6_9POAL</name>